<keyword evidence="3" id="KW-0418">Kinase</keyword>
<keyword evidence="7" id="KW-1185">Reference proteome</keyword>
<reference evidence="7" key="1">
    <citation type="submission" date="2016-11" db="EMBL/GenBank/DDBJ databases">
        <authorList>
            <person name="Shukria A."/>
            <person name="Stevens D.C."/>
        </authorList>
    </citation>
    <scope>NUCLEOTIDE SEQUENCE [LARGE SCALE GENOMIC DNA]</scope>
    <source>
        <strain evidence="7">Cbfe23</strain>
    </source>
</reference>
<dbReference type="Pfam" id="PF13191">
    <property type="entry name" value="AAA_16"/>
    <property type="match status" value="1"/>
</dbReference>
<feature type="domain" description="Protein kinase" evidence="5">
    <location>
        <begin position="28"/>
        <end position="288"/>
    </location>
</feature>
<dbReference type="Pfam" id="PF00069">
    <property type="entry name" value="Pkinase"/>
    <property type="match status" value="1"/>
</dbReference>
<dbReference type="InterPro" id="IPR027417">
    <property type="entry name" value="P-loop_NTPase"/>
</dbReference>
<dbReference type="SMART" id="SM00220">
    <property type="entry name" value="S_TKc"/>
    <property type="match status" value="1"/>
</dbReference>
<dbReference type="OrthoDB" id="9801841at2"/>
<dbReference type="Proteomes" id="UP000182229">
    <property type="component" value="Unassembled WGS sequence"/>
</dbReference>
<dbReference type="STRING" id="83449.BON30_03815"/>
<dbReference type="SUPFAM" id="SSF56112">
    <property type="entry name" value="Protein kinase-like (PK-like)"/>
    <property type="match status" value="1"/>
</dbReference>
<proteinExistence type="predicted"/>
<dbReference type="PANTHER" id="PTHR43289:SF30">
    <property type="entry name" value="NON-SPECIFIC SERINE_THREONINE PROTEIN KINASE"/>
    <property type="match status" value="1"/>
</dbReference>
<dbReference type="PROSITE" id="PS50011">
    <property type="entry name" value="PROTEIN_KINASE_DOM"/>
    <property type="match status" value="1"/>
</dbReference>
<dbReference type="InterPro" id="IPR008271">
    <property type="entry name" value="Ser/Thr_kinase_AS"/>
</dbReference>
<dbReference type="PROSITE" id="PS00108">
    <property type="entry name" value="PROTEIN_KINASE_ST"/>
    <property type="match status" value="1"/>
</dbReference>
<dbReference type="RefSeq" id="WP_071896431.1">
    <property type="nucleotide sequence ID" value="NZ_MPIN01000001.1"/>
</dbReference>
<evidence type="ECO:0000256" key="4">
    <source>
        <dbReference type="ARBA" id="ARBA00022840"/>
    </source>
</evidence>
<evidence type="ECO:0000313" key="7">
    <source>
        <dbReference type="Proteomes" id="UP000182229"/>
    </source>
</evidence>
<dbReference type="InterPro" id="IPR011009">
    <property type="entry name" value="Kinase-like_dom_sf"/>
</dbReference>
<keyword evidence="1" id="KW-0808">Transferase</keyword>
<organism evidence="6 7">
    <name type="scientific">Cystobacter ferrugineus</name>
    <dbReference type="NCBI Taxonomy" id="83449"/>
    <lineage>
        <taxon>Bacteria</taxon>
        <taxon>Pseudomonadati</taxon>
        <taxon>Myxococcota</taxon>
        <taxon>Myxococcia</taxon>
        <taxon>Myxococcales</taxon>
        <taxon>Cystobacterineae</taxon>
        <taxon>Archangiaceae</taxon>
        <taxon>Cystobacter</taxon>
    </lineage>
</organism>
<keyword evidence="2" id="KW-0547">Nucleotide-binding</keyword>
<dbReference type="InterPro" id="IPR000719">
    <property type="entry name" value="Prot_kinase_dom"/>
</dbReference>
<sequence length="1329" mass="144752">MDNDKTAPSPPGLDLERLSRGTLIAGRFEVEHLAGRGGMGVVYRARDGLTGRPVALKLLQALGSPESAFRFNREALLMQGLHHPGLVAHVAHGATERGQPFLAMEWLEGEELARRLAREPLSLPETLALVRRAAEALAHAHQQGIVHRDIKPSNLFLRAGRPEDVVVLDFGLARYAVPTIMGVTGSSTVVGTPGYMAPEQASSQPEIPPAADVFSLGCVLYECLTGQPPFAAPHFAAALAKILFADPAPLHALSPGLPMGLQVLVDRMLAKDPRRRLPDASALLDALTALESVPALSRPEVEESPERASLTHAAQEVVSVLLVSFPRPTHEGELTHDVVARDSLRALLVPHGAQVELLADGSLVVTLALERGTATDQAALAARCALRFKERWPEAVVVLVTGLGVLQERLPVGAAMERAGRLLRRMSRADAPRVAVDEVTAGLLGAGFQLERVDSGTFVLRGEQSGADASRPLLGKPTPCVGRERELALLELTFNECVEEPTARAVLVTAPAGVGKSRLRHEFQRRLEGRNPSPLVLVGRGDPMSSRGTSYGLLGMALRGLCGIVDAQTPEEQRARLSQRIARHLPRARELGTVEFLGELCALPFDEEAHPHLRSARGDPRLMSIQMGRAFQAFLEAECAHQPVVLVLEDLHWSDVLTVRYVDEALRELAERPFLVLALARPEVRELFPQLWARRLQEVPLHGLSRKAGARLVREVLGAGVPDALVRRLVELSDGNALFLEELIRMADEGRGTEAPETVLAVLQSRLTRMAPGARQVLMAGSIYGRAFWPGGVAALLGPTVERETLALHLRELVAQELIEPRSDSHLPSEDEYRFRHALVRDAAYGLVPEGYLPEGHRLAGTWLEQMGEADALVLATHHHLGQQPERARFFYTQAAERLFDLYDMPGTMRCVEAALSCGAEGGEFVQLRALQSMVAFWSDDLSRSLALGAEGVDALEAGGRLWCWLVGGQIFGATYLGLNPVRAARLNEQLWRTRPDPKAGGAYTWAIACRGLSLVFAGARGELEDWLGRMRREAGDGIARGWTHYMDGFFHHLFEAAPWRALLLAEQGTREFRELGLERDALIQQTLSGLTLGALGDVSGAVARMSEVLGAGRALEAHLAVGGAQQYMTLVLVRSSEPEHLREAEALAREWVGIEDAYAFRRGMAHAVLAQVRALEGHLSEAEVHAREACALLTTYRADILYARGILSSILLARGNALEAREVAALGVWELEESRGEGVYSVSIRLALAEACFGLGEDARAEAALRAALRCVWARARDIPDPGFRERFLLQISENARTLALARERWGEDGLQGERAAWEVDVAGTRRT</sequence>
<protein>
    <recommendedName>
        <fullName evidence="5">Protein kinase domain-containing protein</fullName>
    </recommendedName>
</protein>
<keyword evidence="4" id="KW-0067">ATP-binding</keyword>
<evidence type="ECO:0000256" key="2">
    <source>
        <dbReference type="ARBA" id="ARBA00022741"/>
    </source>
</evidence>
<evidence type="ECO:0000256" key="3">
    <source>
        <dbReference type="ARBA" id="ARBA00022777"/>
    </source>
</evidence>
<dbReference type="GO" id="GO:0004674">
    <property type="term" value="F:protein serine/threonine kinase activity"/>
    <property type="evidence" value="ECO:0007669"/>
    <property type="project" value="TreeGrafter"/>
</dbReference>
<name>A0A1L9BJ93_9BACT</name>
<dbReference type="EMBL" id="MPIN01000001">
    <property type="protein sequence ID" value="OJH42340.1"/>
    <property type="molecule type" value="Genomic_DNA"/>
</dbReference>
<evidence type="ECO:0000313" key="6">
    <source>
        <dbReference type="EMBL" id="OJH42340.1"/>
    </source>
</evidence>
<accession>A0A1L9BJ93</accession>
<evidence type="ECO:0000259" key="5">
    <source>
        <dbReference type="PROSITE" id="PS50011"/>
    </source>
</evidence>
<dbReference type="Gene3D" id="1.10.510.10">
    <property type="entry name" value="Transferase(Phosphotransferase) domain 1"/>
    <property type="match status" value="1"/>
</dbReference>
<dbReference type="SUPFAM" id="SSF52540">
    <property type="entry name" value="P-loop containing nucleoside triphosphate hydrolases"/>
    <property type="match status" value="1"/>
</dbReference>
<reference evidence="6 7" key="2">
    <citation type="submission" date="2016-12" db="EMBL/GenBank/DDBJ databases">
        <title>Draft Genome Sequence of Cystobacter ferrugineus Strain Cbfe23.</title>
        <authorList>
            <person name="Akbar S."/>
            <person name="Dowd S.E."/>
            <person name="Stevens D.C."/>
        </authorList>
    </citation>
    <scope>NUCLEOTIDE SEQUENCE [LARGE SCALE GENOMIC DNA]</scope>
    <source>
        <strain evidence="6 7">Cbfe23</strain>
    </source>
</reference>
<dbReference type="CDD" id="cd14014">
    <property type="entry name" value="STKc_PknB_like"/>
    <property type="match status" value="1"/>
</dbReference>
<evidence type="ECO:0000256" key="1">
    <source>
        <dbReference type="ARBA" id="ARBA00022679"/>
    </source>
</evidence>
<dbReference type="PANTHER" id="PTHR43289">
    <property type="entry name" value="MITOGEN-ACTIVATED PROTEIN KINASE KINASE KINASE 20-RELATED"/>
    <property type="match status" value="1"/>
</dbReference>
<dbReference type="InterPro" id="IPR041664">
    <property type="entry name" value="AAA_16"/>
</dbReference>
<dbReference type="GO" id="GO:0005524">
    <property type="term" value="F:ATP binding"/>
    <property type="evidence" value="ECO:0007669"/>
    <property type="project" value="UniProtKB-KW"/>
</dbReference>
<gene>
    <name evidence="6" type="ORF">BON30_03815</name>
</gene>
<comment type="caution">
    <text evidence="6">The sequence shown here is derived from an EMBL/GenBank/DDBJ whole genome shotgun (WGS) entry which is preliminary data.</text>
</comment>
<dbReference type="Gene3D" id="3.30.200.20">
    <property type="entry name" value="Phosphorylase Kinase, domain 1"/>
    <property type="match status" value="1"/>
</dbReference>